<organism evidence="2 3">
    <name type="scientific">Methanolobus profundi</name>
    <dbReference type="NCBI Taxonomy" id="487685"/>
    <lineage>
        <taxon>Archaea</taxon>
        <taxon>Methanobacteriati</taxon>
        <taxon>Methanobacteriota</taxon>
        <taxon>Stenosarchaea group</taxon>
        <taxon>Methanomicrobia</taxon>
        <taxon>Methanosarcinales</taxon>
        <taxon>Methanosarcinaceae</taxon>
        <taxon>Methanolobus</taxon>
    </lineage>
</organism>
<dbReference type="PANTHER" id="PTHR42924">
    <property type="entry name" value="EXONUCLEASE"/>
    <property type="match status" value="1"/>
</dbReference>
<dbReference type="Gene3D" id="1.10.150.650">
    <property type="match status" value="1"/>
</dbReference>
<evidence type="ECO:0000313" key="3">
    <source>
        <dbReference type="Proteomes" id="UP000198535"/>
    </source>
</evidence>
<dbReference type="AlphaFoldDB" id="A0A1I4U2U1"/>
<dbReference type="CDD" id="cd07438">
    <property type="entry name" value="PHP_HisPPase_AMP"/>
    <property type="match status" value="1"/>
</dbReference>
<dbReference type="InterPro" id="IPR004013">
    <property type="entry name" value="PHP_dom"/>
</dbReference>
<dbReference type="InterPro" id="IPR003141">
    <property type="entry name" value="Pol/His_phosphatase_N"/>
</dbReference>
<proteinExistence type="predicted"/>
<accession>A0A1I4U2U1</accession>
<dbReference type="InterPro" id="IPR052018">
    <property type="entry name" value="PHP_domain"/>
</dbReference>
<dbReference type="Gene3D" id="3.20.20.140">
    <property type="entry name" value="Metal-dependent hydrolases"/>
    <property type="match status" value="1"/>
</dbReference>
<dbReference type="STRING" id="487685.SAMN04488696_2525"/>
<reference evidence="3" key="1">
    <citation type="submission" date="2016-10" db="EMBL/GenBank/DDBJ databases">
        <authorList>
            <person name="Varghese N."/>
            <person name="Submissions S."/>
        </authorList>
    </citation>
    <scope>NUCLEOTIDE SEQUENCE [LARGE SCALE GENOMIC DNA]</scope>
    <source>
        <strain evidence="3">Mob M</strain>
    </source>
</reference>
<evidence type="ECO:0000259" key="1">
    <source>
        <dbReference type="SMART" id="SM00481"/>
    </source>
</evidence>
<dbReference type="SMART" id="SM00481">
    <property type="entry name" value="POLIIIAc"/>
    <property type="match status" value="1"/>
</dbReference>
<dbReference type="Pfam" id="PF02811">
    <property type="entry name" value="PHP"/>
    <property type="match status" value="1"/>
</dbReference>
<dbReference type="SUPFAM" id="SSF89550">
    <property type="entry name" value="PHP domain-like"/>
    <property type="match status" value="1"/>
</dbReference>
<gene>
    <name evidence="2" type="ORF">SAMN04488696_2525</name>
</gene>
<sequence>MCKHGIMKVGTINIIGNMTDLHTHTCYSDGDLSPEEVVELARRKGLRALSITDHDTIDGLEPARKACNEQKITFIPGIEFTTETEYAGIEVHILGYNIDPDNHRLLKLTDHAKENAKEYSRKVCSALEAYGWEIDHSILESVKGIITKHDITMSVTNNDMNNYDFHNQWLSDGSPLNIEMQKFPARKVIDIIHRSGGKAVCAHMIRTLEQTGNMPLLPYITGSLVRHGLDGFEVFYANSNKEQVRTMYELCSKQSLIMTGGSDFHGPNRTGRCQLGEYNTYSRYEHHDMIRKLCYSSNCTMPKILA</sequence>
<protein>
    <recommendedName>
        <fullName evidence="1">Polymerase/histidinol phosphatase N-terminal domain-containing protein</fullName>
    </recommendedName>
</protein>
<evidence type="ECO:0000313" key="2">
    <source>
        <dbReference type="EMBL" id="SFM83342.1"/>
    </source>
</evidence>
<dbReference type="Proteomes" id="UP000198535">
    <property type="component" value="Unassembled WGS sequence"/>
</dbReference>
<name>A0A1I4U2U1_9EURY</name>
<dbReference type="GO" id="GO:0004534">
    <property type="term" value="F:5'-3' RNA exonuclease activity"/>
    <property type="evidence" value="ECO:0007669"/>
    <property type="project" value="TreeGrafter"/>
</dbReference>
<dbReference type="PANTHER" id="PTHR42924:SF3">
    <property type="entry name" value="POLYMERASE_HISTIDINOL PHOSPHATASE N-TERMINAL DOMAIN-CONTAINING PROTEIN"/>
    <property type="match status" value="1"/>
</dbReference>
<keyword evidence="3" id="KW-1185">Reference proteome</keyword>
<dbReference type="EMBL" id="FOUJ01000006">
    <property type="protein sequence ID" value="SFM83342.1"/>
    <property type="molecule type" value="Genomic_DNA"/>
</dbReference>
<feature type="domain" description="Polymerase/histidinol phosphatase N-terminal" evidence="1">
    <location>
        <begin position="19"/>
        <end position="84"/>
    </location>
</feature>
<dbReference type="InterPro" id="IPR016195">
    <property type="entry name" value="Pol/histidinol_Pase-like"/>
</dbReference>
<dbReference type="GO" id="GO:0035312">
    <property type="term" value="F:5'-3' DNA exonuclease activity"/>
    <property type="evidence" value="ECO:0007669"/>
    <property type="project" value="TreeGrafter"/>
</dbReference>